<dbReference type="RefSeq" id="XP_024508035.1">
    <property type="nucleotide sequence ID" value="XM_024654688.1"/>
</dbReference>
<dbReference type="WBParaSite" id="SRAE_2000349000.1">
    <property type="protein sequence ID" value="SRAE_2000349000.1"/>
    <property type="gene ID" value="WBGene00263712"/>
</dbReference>
<dbReference type="WormBase" id="SRAE_2000349000">
    <property type="protein sequence ID" value="SRP07582"/>
    <property type="gene ID" value="WBGene00263712"/>
</dbReference>
<evidence type="ECO:0000256" key="1">
    <source>
        <dbReference type="SAM" id="MobiDB-lite"/>
    </source>
</evidence>
<evidence type="ECO:0000313" key="3">
    <source>
        <dbReference type="Proteomes" id="UP000035682"/>
    </source>
</evidence>
<keyword evidence="3" id="KW-1185">Reference proteome</keyword>
<evidence type="ECO:0000313" key="4">
    <source>
        <dbReference type="WBParaSite" id="SRAE_2000349000.1"/>
    </source>
</evidence>
<feature type="compositionally biased region" description="Pro residues" evidence="1">
    <location>
        <begin position="53"/>
        <end position="66"/>
    </location>
</feature>
<reference evidence="2 3" key="1">
    <citation type="submission" date="2014-09" db="EMBL/GenBank/DDBJ databases">
        <authorList>
            <person name="Martin A.A."/>
        </authorList>
    </citation>
    <scope>NUCLEOTIDE SEQUENCE</scope>
    <source>
        <strain evidence="3">ED321</strain>
        <strain evidence="2">ED321 Heterogonic</strain>
    </source>
</reference>
<dbReference type="EMBL" id="LN609529">
    <property type="protein sequence ID" value="CEF68835.1"/>
    <property type="molecule type" value="Genomic_DNA"/>
</dbReference>
<protein>
    <submittedName>
        <fullName evidence="2 4">Uncharacterized protein</fullName>
    </submittedName>
</protein>
<evidence type="ECO:0000313" key="5">
    <source>
        <dbReference type="WormBase" id="SRAE_2000349000"/>
    </source>
</evidence>
<dbReference type="AlphaFoldDB" id="A0A090LMT7"/>
<gene>
    <name evidence="2 4 5" type="ORF">SRAE_2000349000</name>
</gene>
<proteinExistence type="predicted"/>
<accession>A0A090LMT7</accession>
<feature type="region of interest" description="Disordered" evidence="1">
    <location>
        <begin position="46"/>
        <end position="66"/>
    </location>
</feature>
<dbReference type="CTD" id="36381205"/>
<evidence type="ECO:0000313" key="2">
    <source>
        <dbReference type="EMBL" id="CEF68835.1"/>
    </source>
</evidence>
<organism evidence="2">
    <name type="scientific">Strongyloides ratti</name>
    <name type="common">Parasitic roundworm</name>
    <dbReference type="NCBI Taxonomy" id="34506"/>
    <lineage>
        <taxon>Eukaryota</taxon>
        <taxon>Metazoa</taxon>
        <taxon>Ecdysozoa</taxon>
        <taxon>Nematoda</taxon>
        <taxon>Chromadorea</taxon>
        <taxon>Rhabditida</taxon>
        <taxon>Tylenchina</taxon>
        <taxon>Panagrolaimomorpha</taxon>
        <taxon>Strongyloidoidea</taxon>
        <taxon>Strongyloididae</taxon>
        <taxon>Strongyloides</taxon>
    </lineage>
</organism>
<name>A0A090LMT7_STRRB</name>
<dbReference type="GeneID" id="36381205"/>
<reference evidence="4" key="2">
    <citation type="submission" date="2020-12" db="UniProtKB">
        <authorList>
            <consortium name="WormBaseParasite"/>
        </authorList>
    </citation>
    <scope>IDENTIFICATION</scope>
</reference>
<dbReference type="Proteomes" id="UP000035682">
    <property type="component" value="Unplaced"/>
</dbReference>
<sequence length="91" mass="10574">MIWSITLAQWPSWDPEIVVINKPTVTENNGVYKRIRYGYYTFPSNTQPNTWNPSPPSPPPSPWPPYPPPRPSTWPPSWYSSWSSNPSSNWQ</sequence>